<keyword evidence="7 8" id="KW-0862">Zinc</keyword>
<comment type="subcellular location">
    <subcellularLocation>
        <location evidence="8">Cytoplasm</location>
    </subcellularLocation>
</comment>
<keyword evidence="1 8" id="KW-0963">Cytoplasm</keyword>
<evidence type="ECO:0000256" key="3">
    <source>
        <dbReference type="ARBA" id="ARBA00022722"/>
    </source>
</evidence>
<comment type="subunit">
    <text evidence="8">Consists of a catalytic RNA component and at least 4-5 protein subunits.</text>
</comment>
<dbReference type="GO" id="GO:0030677">
    <property type="term" value="C:ribonuclease P complex"/>
    <property type="evidence" value="ECO:0007669"/>
    <property type="project" value="UniProtKB-UniRule"/>
</dbReference>
<keyword evidence="3 8" id="KW-0540">Nuclease</keyword>
<comment type="cofactor">
    <cofactor evidence="8">
        <name>Zn(2+)</name>
        <dbReference type="ChEBI" id="CHEBI:29105"/>
    </cofactor>
    <text evidence="8">Binds 1 zinc ion per subunit.</text>
</comment>
<dbReference type="PANTHER" id="PTHR14742:SF0">
    <property type="entry name" value="RIBONUCLEASE P PROTEIN SUBUNIT P21"/>
    <property type="match status" value="1"/>
</dbReference>
<sequence length="110" mass="12988">MARIKKKQKNLIKDIATERIEYLFKLAGQNYSSHPDRSDRYVALARRIGMRYRVRLPAYLKRRVCKGCNSFLVPGNSSRIRLHGRYMTITCLKCGKEMRYPYRADKKVNS</sequence>
<evidence type="ECO:0000313" key="10">
    <source>
        <dbReference type="Proteomes" id="UP000029859"/>
    </source>
</evidence>
<dbReference type="GO" id="GO:0005737">
    <property type="term" value="C:cytoplasm"/>
    <property type="evidence" value="ECO:0007669"/>
    <property type="project" value="UniProtKB-SubCell"/>
</dbReference>
<accession>A0A099SZG6</accession>
<dbReference type="Proteomes" id="UP000029859">
    <property type="component" value="Unassembled WGS sequence"/>
</dbReference>
<protein>
    <recommendedName>
        <fullName evidence="8">Ribonuclease P protein component 4</fullName>
        <shortName evidence="8">RNase P component 4</shortName>
        <ecNumber evidence="8">3.1.26.5</ecNumber>
    </recommendedName>
    <alternativeName>
        <fullName evidence="8">Rpp21</fullName>
    </alternativeName>
</protein>
<dbReference type="InterPro" id="IPR007175">
    <property type="entry name" value="Rpr2/Snm1/Rpp21"/>
</dbReference>
<dbReference type="GO" id="GO:0004526">
    <property type="term" value="F:ribonuclease P activity"/>
    <property type="evidence" value="ECO:0007669"/>
    <property type="project" value="UniProtKB-UniRule"/>
</dbReference>
<dbReference type="GO" id="GO:0001682">
    <property type="term" value="P:tRNA 5'-leader removal"/>
    <property type="evidence" value="ECO:0007669"/>
    <property type="project" value="UniProtKB-UniRule"/>
</dbReference>
<dbReference type="EC" id="3.1.26.5" evidence="8"/>
<evidence type="ECO:0000256" key="7">
    <source>
        <dbReference type="ARBA" id="ARBA00022833"/>
    </source>
</evidence>
<evidence type="ECO:0000256" key="2">
    <source>
        <dbReference type="ARBA" id="ARBA00022694"/>
    </source>
</evidence>
<keyword evidence="5 8" id="KW-0255">Endonuclease</keyword>
<evidence type="ECO:0000256" key="6">
    <source>
        <dbReference type="ARBA" id="ARBA00022801"/>
    </source>
</evidence>
<evidence type="ECO:0000256" key="8">
    <source>
        <dbReference type="HAMAP-Rule" id="MF_00757"/>
    </source>
</evidence>
<keyword evidence="10" id="KW-1185">Reference proteome</keyword>
<dbReference type="Pfam" id="PF04032">
    <property type="entry name" value="Rpr2"/>
    <property type="match status" value="1"/>
</dbReference>
<dbReference type="PANTHER" id="PTHR14742">
    <property type="entry name" value="RIBONUCLEASE P SUBUNIT P21"/>
    <property type="match status" value="1"/>
</dbReference>
<dbReference type="HAMAP" id="MF_00757">
    <property type="entry name" value="RNase_P_4"/>
    <property type="match status" value="1"/>
</dbReference>
<dbReference type="PIRSF" id="PIRSF004878">
    <property type="entry name" value="RNase_P_4"/>
    <property type="match status" value="1"/>
</dbReference>
<organism evidence="9 10">
    <name type="scientific">Methanococcoides methylutens</name>
    <dbReference type="NCBI Taxonomy" id="2226"/>
    <lineage>
        <taxon>Archaea</taxon>
        <taxon>Methanobacteriati</taxon>
        <taxon>Methanobacteriota</taxon>
        <taxon>Stenosarchaea group</taxon>
        <taxon>Methanomicrobia</taxon>
        <taxon>Methanosarcinales</taxon>
        <taxon>Methanosarcinaceae</taxon>
        <taxon>Methanococcoides</taxon>
    </lineage>
</organism>
<comment type="function">
    <text evidence="8">Part of ribonuclease P, a protein complex that generates mature tRNA molecules by cleaving their 5'-ends.</text>
</comment>
<evidence type="ECO:0000256" key="1">
    <source>
        <dbReference type="ARBA" id="ARBA00022490"/>
    </source>
</evidence>
<feature type="binding site" evidence="8">
    <location>
        <position position="91"/>
    </location>
    <ligand>
        <name>Zn(2+)</name>
        <dbReference type="ChEBI" id="CHEBI:29105"/>
    </ligand>
</feature>
<comment type="caution">
    <text evidence="9">The sequence shown here is derived from an EMBL/GenBank/DDBJ whole genome shotgun (WGS) entry which is preliminary data.</text>
</comment>
<reference evidence="9 10" key="1">
    <citation type="submission" date="2014-09" db="EMBL/GenBank/DDBJ databases">
        <title>Draft genome sequence of an obligately methylotrophic methanogen, Methanococcoides methylutens, isolated from marine sediment.</title>
        <authorList>
            <person name="Guan Y."/>
            <person name="Ngugi D.K."/>
            <person name="Blom J."/>
            <person name="Ali S."/>
            <person name="Ferry J.G."/>
            <person name="Stingl U."/>
        </authorList>
    </citation>
    <scope>NUCLEOTIDE SEQUENCE [LARGE SCALE GENOMIC DNA]</scope>
    <source>
        <strain evidence="9 10">DSM 2657</strain>
    </source>
</reference>
<feature type="binding site" evidence="8">
    <location>
        <position position="94"/>
    </location>
    <ligand>
        <name>Zn(2+)</name>
        <dbReference type="ChEBI" id="CHEBI:29105"/>
    </ligand>
</feature>
<dbReference type="EMBL" id="JRHO01000014">
    <property type="protein sequence ID" value="KGK98290.1"/>
    <property type="molecule type" value="Genomic_DNA"/>
</dbReference>
<keyword evidence="4 8" id="KW-0479">Metal-binding</keyword>
<dbReference type="OrthoDB" id="10058at2157"/>
<keyword evidence="6 8" id="KW-0378">Hydrolase</keyword>
<evidence type="ECO:0000256" key="5">
    <source>
        <dbReference type="ARBA" id="ARBA00022759"/>
    </source>
</evidence>
<dbReference type="InterPro" id="IPR016432">
    <property type="entry name" value="RNP4"/>
</dbReference>
<name>A0A099SZG6_METMT</name>
<comment type="similarity">
    <text evidence="8">Belongs to the eukaryotic/archaeal RNase P protein component 4 family.</text>
</comment>
<feature type="binding site" evidence="8">
    <location>
        <position position="65"/>
    </location>
    <ligand>
        <name>Zn(2+)</name>
        <dbReference type="ChEBI" id="CHEBI:29105"/>
    </ligand>
</feature>
<dbReference type="RefSeq" id="WP_048195662.1">
    <property type="nucleotide sequence ID" value="NZ_CAAGSM010000001.1"/>
</dbReference>
<dbReference type="Gene3D" id="1.20.5.420">
    <property type="entry name" value="Immunoglobulin FC, subunit C"/>
    <property type="match status" value="1"/>
</dbReference>
<dbReference type="GO" id="GO:0008270">
    <property type="term" value="F:zinc ion binding"/>
    <property type="evidence" value="ECO:0007669"/>
    <property type="project" value="UniProtKB-UniRule"/>
</dbReference>
<dbReference type="Gene3D" id="6.20.50.20">
    <property type="match status" value="1"/>
</dbReference>
<dbReference type="AlphaFoldDB" id="A0A099SZG6"/>
<comment type="catalytic activity">
    <reaction evidence="8">
        <text>Endonucleolytic cleavage of RNA, removing 5'-extranucleotides from tRNA precursor.</text>
        <dbReference type="EC" id="3.1.26.5"/>
    </reaction>
</comment>
<evidence type="ECO:0000256" key="4">
    <source>
        <dbReference type="ARBA" id="ARBA00022723"/>
    </source>
</evidence>
<feature type="binding site" evidence="8">
    <location>
        <position position="68"/>
    </location>
    <ligand>
        <name>Zn(2+)</name>
        <dbReference type="ChEBI" id="CHEBI:29105"/>
    </ligand>
</feature>
<evidence type="ECO:0000313" key="9">
    <source>
        <dbReference type="EMBL" id="KGK98290.1"/>
    </source>
</evidence>
<keyword evidence="2 8" id="KW-0819">tRNA processing</keyword>
<gene>
    <name evidence="8" type="primary">rnp4</name>
    <name evidence="9" type="ORF">LI82_11280</name>
</gene>
<proteinExistence type="inferred from homology"/>